<gene>
    <name evidence="1" type="ORF">D7I44_07760</name>
</gene>
<proteinExistence type="predicted"/>
<organism evidence="1 2">
    <name type="scientific">Gryllotalpicola protaetiae</name>
    <dbReference type="NCBI Taxonomy" id="2419771"/>
    <lineage>
        <taxon>Bacteria</taxon>
        <taxon>Bacillati</taxon>
        <taxon>Actinomycetota</taxon>
        <taxon>Actinomycetes</taxon>
        <taxon>Micrococcales</taxon>
        <taxon>Microbacteriaceae</taxon>
        <taxon>Gryllotalpicola</taxon>
    </lineage>
</organism>
<sequence>MPRVSAAQGHELVELLAELPQLESRAGDQAVARVWQILEPSATADARRIAGHFGEDAAAEGLLWLVEYLGKVRTGQSAAPARDAVGYLLGAIRKQGLIRAEEHGMFHGGITEIAGEVRRARAARKVVSETLRRGDELDAEAITERYNREKRASVKDPEKSGSLLSIDEVRDAIRWVEL</sequence>
<dbReference type="KEGG" id="gry:D7I44_07760"/>
<dbReference type="AlphaFoldDB" id="A0A387BHZ0"/>
<dbReference type="EMBL" id="CP032624">
    <property type="protein sequence ID" value="AYG03443.1"/>
    <property type="molecule type" value="Genomic_DNA"/>
</dbReference>
<protein>
    <submittedName>
        <fullName evidence="1">Uncharacterized protein</fullName>
    </submittedName>
</protein>
<name>A0A387BHZ0_9MICO</name>
<dbReference type="RefSeq" id="WP_120788975.1">
    <property type="nucleotide sequence ID" value="NZ_CP032624.1"/>
</dbReference>
<dbReference type="Proteomes" id="UP000275069">
    <property type="component" value="Chromosome"/>
</dbReference>
<keyword evidence="2" id="KW-1185">Reference proteome</keyword>
<accession>A0A387BHZ0</accession>
<evidence type="ECO:0000313" key="2">
    <source>
        <dbReference type="Proteomes" id="UP000275069"/>
    </source>
</evidence>
<evidence type="ECO:0000313" key="1">
    <source>
        <dbReference type="EMBL" id="AYG03443.1"/>
    </source>
</evidence>
<reference evidence="1 2" key="1">
    <citation type="submission" date="2018-09" db="EMBL/GenBank/DDBJ databases">
        <title>Genome sequencing of strain 2DFW10M-5.</title>
        <authorList>
            <person name="Heo J."/>
            <person name="Kim S.-J."/>
            <person name="Kwon S.-W."/>
        </authorList>
    </citation>
    <scope>NUCLEOTIDE SEQUENCE [LARGE SCALE GENOMIC DNA]</scope>
    <source>
        <strain evidence="1 2">2DFW10M-5</strain>
    </source>
</reference>